<protein>
    <submittedName>
        <fullName evidence="2">Uncharacterized protein</fullName>
    </submittedName>
</protein>
<evidence type="ECO:0000313" key="3">
    <source>
        <dbReference type="Proteomes" id="UP000188268"/>
    </source>
</evidence>
<reference evidence="2 3" key="1">
    <citation type="submission" date="2013-09" db="EMBL/GenBank/DDBJ databases">
        <title>Corchorus capsularis genome sequencing.</title>
        <authorList>
            <person name="Alam M."/>
            <person name="Haque M.S."/>
            <person name="Islam M.S."/>
            <person name="Emdad E.M."/>
            <person name="Islam M.M."/>
            <person name="Ahmed B."/>
            <person name="Halim A."/>
            <person name="Hossen Q.M.M."/>
            <person name="Hossain M.Z."/>
            <person name="Ahmed R."/>
            <person name="Khan M.M."/>
            <person name="Islam R."/>
            <person name="Rashid M.M."/>
            <person name="Khan S.A."/>
            <person name="Rahman M.S."/>
            <person name="Alam M."/>
        </authorList>
    </citation>
    <scope>NUCLEOTIDE SEQUENCE [LARGE SCALE GENOMIC DNA]</scope>
    <source>
        <strain evidence="3">cv. CVL-1</strain>
        <tissue evidence="2">Whole seedling</tissue>
    </source>
</reference>
<evidence type="ECO:0000256" key="1">
    <source>
        <dbReference type="SAM" id="MobiDB-lite"/>
    </source>
</evidence>
<organism evidence="2 3">
    <name type="scientific">Corchorus capsularis</name>
    <name type="common">Jute</name>
    <dbReference type="NCBI Taxonomy" id="210143"/>
    <lineage>
        <taxon>Eukaryota</taxon>
        <taxon>Viridiplantae</taxon>
        <taxon>Streptophyta</taxon>
        <taxon>Embryophyta</taxon>
        <taxon>Tracheophyta</taxon>
        <taxon>Spermatophyta</taxon>
        <taxon>Magnoliopsida</taxon>
        <taxon>eudicotyledons</taxon>
        <taxon>Gunneridae</taxon>
        <taxon>Pentapetalae</taxon>
        <taxon>rosids</taxon>
        <taxon>malvids</taxon>
        <taxon>Malvales</taxon>
        <taxon>Malvaceae</taxon>
        <taxon>Grewioideae</taxon>
        <taxon>Apeibeae</taxon>
        <taxon>Corchorus</taxon>
    </lineage>
</organism>
<dbReference type="AlphaFoldDB" id="A0A1R3JGC7"/>
<name>A0A1R3JGC7_COCAP</name>
<sequence length="64" mass="6908">MIKQSSPAAVEVGRGRQAKETNVGKIEPEGEPDSPSDRGLTDSTTGHDRFKRPVRSDSVNTGRN</sequence>
<accession>A0A1R3JGC7</accession>
<feature type="region of interest" description="Disordered" evidence="1">
    <location>
        <begin position="1"/>
        <end position="64"/>
    </location>
</feature>
<dbReference type="EMBL" id="AWWV01008019">
    <property type="protein sequence ID" value="OMO93872.1"/>
    <property type="molecule type" value="Genomic_DNA"/>
</dbReference>
<proteinExistence type="predicted"/>
<dbReference type="Gramene" id="OMO93872">
    <property type="protein sequence ID" value="OMO93872"/>
    <property type="gene ID" value="CCACVL1_06306"/>
</dbReference>
<comment type="caution">
    <text evidence="2">The sequence shown here is derived from an EMBL/GenBank/DDBJ whole genome shotgun (WGS) entry which is preliminary data.</text>
</comment>
<gene>
    <name evidence="2" type="ORF">CCACVL1_06306</name>
</gene>
<keyword evidence="3" id="KW-1185">Reference proteome</keyword>
<evidence type="ECO:0000313" key="2">
    <source>
        <dbReference type="EMBL" id="OMO93872.1"/>
    </source>
</evidence>
<feature type="compositionally biased region" description="Basic and acidic residues" evidence="1">
    <location>
        <begin position="35"/>
        <end position="48"/>
    </location>
</feature>
<dbReference type="Proteomes" id="UP000188268">
    <property type="component" value="Unassembled WGS sequence"/>
</dbReference>